<evidence type="ECO:0000313" key="4">
    <source>
        <dbReference type="EMBL" id="RVW23512.1"/>
    </source>
</evidence>
<dbReference type="EC" id="3.1.2.4" evidence="2"/>
<dbReference type="InterPro" id="IPR032259">
    <property type="entry name" value="HIBYL-CoA-H"/>
</dbReference>
<evidence type="ECO:0000256" key="2">
    <source>
        <dbReference type="RuleBase" id="RU369070"/>
    </source>
</evidence>
<organism evidence="4 6">
    <name type="scientific">Vitis vinifera</name>
    <name type="common">Grape</name>
    <dbReference type="NCBI Taxonomy" id="29760"/>
    <lineage>
        <taxon>Eukaryota</taxon>
        <taxon>Viridiplantae</taxon>
        <taxon>Streptophyta</taxon>
        <taxon>Embryophyta</taxon>
        <taxon>Tracheophyta</taxon>
        <taxon>Spermatophyta</taxon>
        <taxon>Magnoliopsida</taxon>
        <taxon>eudicotyledons</taxon>
        <taxon>Gunneridae</taxon>
        <taxon>Pentapetalae</taxon>
        <taxon>rosids</taxon>
        <taxon>Vitales</taxon>
        <taxon>Vitaceae</taxon>
        <taxon>Viteae</taxon>
        <taxon>Vitis</taxon>
    </lineage>
</organism>
<dbReference type="GO" id="GO:0006574">
    <property type="term" value="P:L-valine catabolic process"/>
    <property type="evidence" value="ECO:0007669"/>
    <property type="project" value="UniProtKB-UniRule"/>
</dbReference>
<comment type="caution">
    <text evidence="4">The sequence shown here is derived from an EMBL/GenBank/DDBJ whole genome shotgun (WGS) entry which is preliminary data.</text>
</comment>
<reference evidence="4 6" key="1">
    <citation type="journal article" date="2018" name="PLoS Genet.">
        <title>Population sequencing reveals clonal diversity and ancestral inbreeding in the grapevine cultivar Chardonnay.</title>
        <authorList>
            <person name="Roach M.J."/>
            <person name="Johnson D.L."/>
            <person name="Bohlmann J."/>
            <person name="van Vuuren H.J."/>
            <person name="Jones S.J."/>
            <person name="Pretorius I.S."/>
            <person name="Schmidt S.A."/>
            <person name="Borneman A.R."/>
        </authorList>
    </citation>
    <scope>NUCLEOTIDE SEQUENCE [LARGE SCALE GENOMIC DNA]</scope>
    <source>
        <strain evidence="6">cv. Chardonnay</strain>
        <strain evidence="4">I10V1</strain>
        <tissue evidence="4">Leaf</tissue>
    </source>
</reference>
<proteinExistence type="inferred from homology"/>
<protein>
    <recommendedName>
        <fullName evidence="2">3-hydroxyisobutyryl-CoA hydrolase</fullName>
        <shortName evidence="2">HIB-CoA hydrolase</shortName>
        <shortName evidence="2">HIBYL-CoA-H</shortName>
        <ecNumber evidence="2">3.1.2.4</ecNumber>
    </recommendedName>
    <alternativeName>
        <fullName evidence="2">3-hydroxyisobutyryl-coenzyme A hydrolase</fullName>
    </alternativeName>
</protein>
<dbReference type="AlphaFoldDB" id="A0A438CJY8"/>
<gene>
    <name evidence="4" type="primary">VvCHDh000375_7</name>
    <name evidence="5" type="synonym">VvCHDp000184_3</name>
    <name evidence="5" type="ORF">CK203_005021</name>
    <name evidence="4" type="ORF">CK203_090756</name>
</gene>
<keyword evidence="1 2" id="KW-0378">Hydrolase</keyword>
<sequence>MQRAKAVLSPAVLVEGRAKSRAAILNRPSDLNALTIPMVARLKRLYESWEENSDLGFVIMKGSGRALCSGGDVVALNQLINEG</sequence>
<dbReference type="PANTHER" id="PTHR43176">
    <property type="entry name" value="3-HYDROXYISOBUTYRYL-COA HYDROLASE-RELATED"/>
    <property type="match status" value="1"/>
</dbReference>
<dbReference type="InterPro" id="IPR045004">
    <property type="entry name" value="ECH_dom"/>
</dbReference>
<name>A0A438CJY8_VITVI</name>
<comment type="catalytic activity">
    <reaction evidence="2">
        <text>3-hydroxy-2-methylpropanoyl-CoA + H2O = 3-hydroxy-2-methylpropanoate + CoA + H(+)</text>
        <dbReference type="Rhea" id="RHEA:20888"/>
        <dbReference type="ChEBI" id="CHEBI:11805"/>
        <dbReference type="ChEBI" id="CHEBI:15377"/>
        <dbReference type="ChEBI" id="CHEBI:15378"/>
        <dbReference type="ChEBI" id="CHEBI:57287"/>
        <dbReference type="ChEBI" id="CHEBI:57340"/>
        <dbReference type="EC" id="3.1.2.4"/>
    </reaction>
</comment>
<dbReference type="SUPFAM" id="SSF52096">
    <property type="entry name" value="ClpP/crotonase"/>
    <property type="match status" value="1"/>
</dbReference>
<dbReference type="Pfam" id="PF16113">
    <property type="entry name" value="ECH_2"/>
    <property type="match status" value="1"/>
</dbReference>
<comment type="function">
    <text evidence="2">Hydrolyzes 3-hydroxyisobutyryl-CoA (HIBYL-CoA), a saline catabolite. Has high activity toward isobutyryl-CoA. Could be an isobutyryl-CoA dehydrogenase that functions in valine catabolism.</text>
</comment>
<evidence type="ECO:0000256" key="1">
    <source>
        <dbReference type="ARBA" id="ARBA00022801"/>
    </source>
</evidence>
<comment type="pathway">
    <text evidence="2">Amino-acid degradation; L-valine degradation.</text>
</comment>
<evidence type="ECO:0000313" key="6">
    <source>
        <dbReference type="Proteomes" id="UP000288805"/>
    </source>
</evidence>
<evidence type="ECO:0000259" key="3">
    <source>
        <dbReference type="Pfam" id="PF16113"/>
    </source>
</evidence>
<comment type="similarity">
    <text evidence="2">Belongs to the enoyl-CoA hydratase/isomerase family.</text>
</comment>
<dbReference type="GO" id="GO:0003860">
    <property type="term" value="F:3-hydroxyisobutyryl-CoA hydrolase activity"/>
    <property type="evidence" value="ECO:0007669"/>
    <property type="project" value="UniProtKB-UniRule"/>
</dbReference>
<dbReference type="PANTHER" id="PTHR43176:SF14">
    <property type="entry name" value="SMALL RIBOSOMAL SUBUNIT PROTEIN MS47"/>
    <property type="match status" value="1"/>
</dbReference>
<accession>A0A438CJY8</accession>
<dbReference type="Gene3D" id="3.90.226.10">
    <property type="entry name" value="2-enoyl-CoA Hydratase, Chain A, domain 1"/>
    <property type="match status" value="1"/>
</dbReference>
<dbReference type="EMBL" id="QGNW01000008">
    <property type="protein sequence ID" value="RVX19630.1"/>
    <property type="molecule type" value="Genomic_DNA"/>
</dbReference>
<dbReference type="Proteomes" id="UP000288805">
    <property type="component" value="Unassembled WGS sequence"/>
</dbReference>
<feature type="domain" description="Enoyl-CoA hydratase/isomerase" evidence="3">
    <location>
        <begin position="21"/>
        <end position="82"/>
    </location>
</feature>
<dbReference type="EMBL" id="QGNW01002193">
    <property type="protein sequence ID" value="RVW23512.1"/>
    <property type="molecule type" value="Genomic_DNA"/>
</dbReference>
<dbReference type="InterPro" id="IPR029045">
    <property type="entry name" value="ClpP/crotonase-like_dom_sf"/>
</dbReference>
<evidence type="ECO:0000313" key="5">
    <source>
        <dbReference type="EMBL" id="RVX19630.1"/>
    </source>
</evidence>